<sequence length="271" mass="30506">MLILGHPQFPVQDDEGFGDGIPPIPEWLSCSSTMEDDTIPELSWVFDDKIVRTALVRLRHIFKRVEGEPFPGTKLHDIVLFVTHRLLLSVPDGNGSSPLPVTECIRYALVLYMFIIQGPTYYSHAVILNSIVTKYIANMERLESIPHVFDALDVWLLTIGSVASAGTPNHAFFAARIRNVCVHLDITDFHDMLEYIRSICWIGGSHGEDLLCPHWNTTFADHSQLDLANLAVDLSPIRFGIQALQNDSPMKLTFTKEMSVSVRRMELEGPH</sequence>
<organism evidence="1 2">
    <name type="scientific">Penicillium daleae</name>
    <dbReference type="NCBI Taxonomy" id="63821"/>
    <lineage>
        <taxon>Eukaryota</taxon>
        <taxon>Fungi</taxon>
        <taxon>Dikarya</taxon>
        <taxon>Ascomycota</taxon>
        <taxon>Pezizomycotina</taxon>
        <taxon>Eurotiomycetes</taxon>
        <taxon>Eurotiomycetidae</taxon>
        <taxon>Eurotiales</taxon>
        <taxon>Aspergillaceae</taxon>
        <taxon>Penicillium</taxon>
    </lineage>
</organism>
<keyword evidence="2" id="KW-1185">Reference proteome</keyword>
<dbReference type="Proteomes" id="UP001213681">
    <property type="component" value="Unassembled WGS sequence"/>
</dbReference>
<dbReference type="PANTHER" id="PTHR37540:SF5">
    <property type="entry name" value="TRANSCRIPTION FACTOR DOMAIN-CONTAINING PROTEIN"/>
    <property type="match status" value="1"/>
</dbReference>
<reference evidence="1" key="2">
    <citation type="journal article" date="2023" name="IMA Fungus">
        <title>Comparative genomic study of the Penicillium genus elucidates a diverse pangenome and 15 lateral gene transfer events.</title>
        <authorList>
            <person name="Petersen C."/>
            <person name="Sorensen T."/>
            <person name="Nielsen M.R."/>
            <person name="Sondergaard T.E."/>
            <person name="Sorensen J.L."/>
            <person name="Fitzpatrick D.A."/>
            <person name="Frisvad J.C."/>
            <person name="Nielsen K.L."/>
        </authorList>
    </citation>
    <scope>NUCLEOTIDE SEQUENCE</scope>
    <source>
        <strain evidence="1">IBT 16125</strain>
    </source>
</reference>
<accession>A0AAD6G776</accession>
<dbReference type="EMBL" id="JAPVEA010000001">
    <property type="protein sequence ID" value="KAJ5464518.1"/>
    <property type="molecule type" value="Genomic_DNA"/>
</dbReference>
<gene>
    <name evidence="1" type="ORF">N7458_000204</name>
</gene>
<evidence type="ECO:0000313" key="2">
    <source>
        <dbReference type="Proteomes" id="UP001213681"/>
    </source>
</evidence>
<dbReference type="AlphaFoldDB" id="A0AAD6G776"/>
<dbReference type="GeneID" id="81593841"/>
<proteinExistence type="predicted"/>
<reference evidence="1" key="1">
    <citation type="submission" date="2022-12" db="EMBL/GenBank/DDBJ databases">
        <authorList>
            <person name="Petersen C."/>
        </authorList>
    </citation>
    <scope>NUCLEOTIDE SEQUENCE</scope>
    <source>
        <strain evidence="1">IBT 16125</strain>
    </source>
</reference>
<protein>
    <submittedName>
        <fullName evidence="1">Uncharacterized protein</fullName>
    </submittedName>
</protein>
<evidence type="ECO:0000313" key="1">
    <source>
        <dbReference type="EMBL" id="KAJ5464518.1"/>
    </source>
</evidence>
<dbReference type="RefSeq" id="XP_056771365.1">
    <property type="nucleotide sequence ID" value="XM_056903598.1"/>
</dbReference>
<dbReference type="PANTHER" id="PTHR37540">
    <property type="entry name" value="TRANSCRIPTION FACTOR (ACR-2), PUTATIVE-RELATED-RELATED"/>
    <property type="match status" value="1"/>
</dbReference>
<name>A0AAD6G776_9EURO</name>
<comment type="caution">
    <text evidence="1">The sequence shown here is derived from an EMBL/GenBank/DDBJ whole genome shotgun (WGS) entry which is preliminary data.</text>
</comment>